<gene>
    <name evidence="9" type="ORF">DB88DRAFT_477673</name>
</gene>
<evidence type="ECO:0000259" key="8">
    <source>
        <dbReference type="PROSITE" id="PS50011"/>
    </source>
</evidence>
<keyword evidence="3" id="KW-0418">Kinase</keyword>
<dbReference type="Gene3D" id="3.30.200.20">
    <property type="entry name" value="Phosphorylase Kinase, domain 1"/>
    <property type="match status" value="1"/>
</dbReference>
<feature type="region of interest" description="Disordered" evidence="7">
    <location>
        <begin position="369"/>
        <end position="390"/>
    </location>
</feature>
<dbReference type="PROSITE" id="PS50011">
    <property type="entry name" value="PROTEIN_KINASE_DOM"/>
    <property type="match status" value="1"/>
</dbReference>
<feature type="compositionally biased region" description="Polar residues" evidence="7">
    <location>
        <begin position="562"/>
        <end position="573"/>
    </location>
</feature>
<evidence type="ECO:0000256" key="6">
    <source>
        <dbReference type="PROSITE-ProRule" id="PRU10141"/>
    </source>
</evidence>
<dbReference type="GO" id="GO:0005524">
    <property type="term" value="F:ATP binding"/>
    <property type="evidence" value="ECO:0007669"/>
    <property type="project" value="UniProtKB-UniRule"/>
</dbReference>
<dbReference type="InterPro" id="IPR008271">
    <property type="entry name" value="Ser/Thr_kinase_AS"/>
</dbReference>
<evidence type="ECO:0000256" key="1">
    <source>
        <dbReference type="ARBA" id="ARBA00022679"/>
    </source>
</evidence>
<dbReference type="InterPro" id="IPR011009">
    <property type="entry name" value="Kinase-like_dom_sf"/>
</dbReference>
<feature type="compositionally biased region" description="Polar residues" evidence="7">
    <location>
        <begin position="373"/>
        <end position="387"/>
    </location>
</feature>
<evidence type="ECO:0000256" key="2">
    <source>
        <dbReference type="ARBA" id="ARBA00022741"/>
    </source>
</evidence>
<dbReference type="InterPro" id="IPR050339">
    <property type="entry name" value="CC_SR_Kinase"/>
</dbReference>
<dbReference type="SUPFAM" id="SSF56112">
    <property type="entry name" value="Protein kinase-like (PK-like)"/>
    <property type="match status" value="1"/>
</dbReference>
<dbReference type="SMART" id="SM00220">
    <property type="entry name" value="S_TKc"/>
    <property type="match status" value="1"/>
</dbReference>
<dbReference type="PROSITE" id="PS00108">
    <property type="entry name" value="PROTEIN_KINASE_ST"/>
    <property type="match status" value="1"/>
</dbReference>
<evidence type="ECO:0000313" key="10">
    <source>
        <dbReference type="Proteomes" id="UP001182556"/>
    </source>
</evidence>
<dbReference type="GO" id="GO:0004672">
    <property type="term" value="F:protein kinase activity"/>
    <property type="evidence" value="ECO:0007669"/>
    <property type="project" value="InterPro"/>
</dbReference>
<name>A0AAD9FWB7_PAPLA</name>
<dbReference type="Gene3D" id="1.10.510.10">
    <property type="entry name" value="Transferase(Phosphotransferase) domain 1"/>
    <property type="match status" value="1"/>
</dbReference>
<feature type="compositionally biased region" description="Low complexity" evidence="7">
    <location>
        <begin position="512"/>
        <end position="525"/>
    </location>
</feature>
<evidence type="ECO:0000256" key="4">
    <source>
        <dbReference type="ARBA" id="ARBA00022840"/>
    </source>
</evidence>
<keyword evidence="2 6" id="KW-0547">Nucleotide-binding</keyword>
<feature type="compositionally biased region" description="Basic and acidic residues" evidence="7">
    <location>
        <begin position="647"/>
        <end position="661"/>
    </location>
</feature>
<feature type="domain" description="Protein kinase" evidence="8">
    <location>
        <begin position="849"/>
        <end position="1157"/>
    </location>
</feature>
<keyword evidence="10" id="KW-1185">Reference proteome</keyword>
<evidence type="ECO:0000256" key="7">
    <source>
        <dbReference type="SAM" id="MobiDB-lite"/>
    </source>
</evidence>
<feature type="compositionally biased region" description="Polar residues" evidence="7">
    <location>
        <begin position="493"/>
        <end position="502"/>
    </location>
</feature>
<feature type="compositionally biased region" description="Low complexity" evidence="7">
    <location>
        <begin position="43"/>
        <end position="62"/>
    </location>
</feature>
<feature type="region of interest" description="Disordered" evidence="7">
    <location>
        <begin position="402"/>
        <end position="600"/>
    </location>
</feature>
<keyword evidence="1" id="KW-0808">Transferase</keyword>
<feature type="compositionally biased region" description="Low complexity" evidence="7">
    <location>
        <begin position="676"/>
        <end position="698"/>
    </location>
</feature>
<dbReference type="PROSITE" id="PS00107">
    <property type="entry name" value="PROTEIN_KINASE_ATP"/>
    <property type="match status" value="1"/>
</dbReference>
<dbReference type="GO" id="GO:0005737">
    <property type="term" value="C:cytoplasm"/>
    <property type="evidence" value="ECO:0007669"/>
    <property type="project" value="TreeGrafter"/>
</dbReference>
<evidence type="ECO:0000313" key="9">
    <source>
        <dbReference type="EMBL" id="KAK1927341.1"/>
    </source>
</evidence>
<dbReference type="GO" id="GO:0005634">
    <property type="term" value="C:nucleus"/>
    <property type="evidence" value="ECO:0007669"/>
    <property type="project" value="TreeGrafter"/>
</dbReference>
<reference evidence="9" key="1">
    <citation type="submission" date="2023-02" db="EMBL/GenBank/DDBJ databases">
        <title>Identification and recombinant expression of a fungal hydrolase from Papiliotrema laurentii that hydrolyzes apple cutin and clears colloidal polyester polyurethane.</title>
        <authorList>
            <consortium name="DOE Joint Genome Institute"/>
            <person name="Roman V.A."/>
            <person name="Bojanowski C."/>
            <person name="Crable B.R."/>
            <person name="Wagner D.N."/>
            <person name="Hung C.S."/>
            <person name="Nadeau L.J."/>
            <person name="Schratz L."/>
            <person name="Haridas S."/>
            <person name="Pangilinan J."/>
            <person name="Lipzen A."/>
            <person name="Na H."/>
            <person name="Yan M."/>
            <person name="Ng V."/>
            <person name="Grigoriev I.V."/>
            <person name="Spatafora J.W."/>
            <person name="Barlow D."/>
            <person name="Biffinger J."/>
            <person name="Kelley-Loughnane N."/>
            <person name="Varaljay V.A."/>
            <person name="Crookes-Goodson W.J."/>
        </authorList>
    </citation>
    <scope>NUCLEOTIDE SEQUENCE</scope>
    <source>
        <strain evidence="9">5307AH</strain>
    </source>
</reference>
<protein>
    <recommendedName>
        <fullName evidence="8">Protein kinase domain-containing protein</fullName>
    </recommendedName>
</protein>
<feature type="compositionally biased region" description="Basic and acidic residues" evidence="7">
    <location>
        <begin position="455"/>
        <end position="466"/>
    </location>
</feature>
<comment type="similarity">
    <text evidence="5">Belongs to the protein kinase superfamily. Ser/Thr protein kinase family. GCN2 subfamily.</text>
</comment>
<dbReference type="InterPro" id="IPR000719">
    <property type="entry name" value="Prot_kinase_dom"/>
</dbReference>
<keyword evidence="4 6" id="KW-0067">ATP-binding</keyword>
<evidence type="ECO:0000256" key="3">
    <source>
        <dbReference type="ARBA" id="ARBA00022777"/>
    </source>
</evidence>
<feature type="region of interest" description="Disordered" evidence="7">
    <location>
        <begin position="268"/>
        <end position="305"/>
    </location>
</feature>
<proteinExistence type="inferred from homology"/>
<feature type="compositionally biased region" description="Low complexity" evidence="7">
    <location>
        <begin position="158"/>
        <end position="167"/>
    </location>
</feature>
<feature type="region of interest" description="Disordered" evidence="7">
    <location>
        <begin position="643"/>
        <end position="722"/>
    </location>
</feature>
<feature type="compositionally biased region" description="Polar residues" evidence="7">
    <location>
        <begin position="1"/>
        <end position="35"/>
    </location>
</feature>
<dbReference type="Proteomes" id="UP001182556">
    <property type="component" value="Unassembled WGS sequence"/>
</dbReference>
<dbReference type="Pfam" id="PF00069">
    <property type="entry name" value="Pkinase"/>
    <property type="match status" value="1"/>
</dbReference>
<feature type="compositionally biased region" description="Low complexity" evidence="7">
    <location>
        <begin position="534"/>
        <end position="556"/>
    </location>
</feature>
<feature type="binding site" evidence="6">
    <location>
        <position position="878"/>
    </location>
    <ligand>
        <name>ATP</name>
        <dbReference type="ChEBI" id="CHEBI:30616"/>
    </ligand>
</feature>
<dbReference type="PANTHER" id="PTHR11042:SF189">
    <property type="entry name" value="PROTEIN KINASE DOMAIN-CONTAINING PROTEIN"/>
    <property type="match status" value="1"/>
</dbReference>
<comment type="caution">
    <text evidence="9">The sequence shown here is derived from an EMBL/GenBank/DDBJ whole genome shotgun (WGS) entry which is preliminary data.</text>
</comment>
<accession>A0AAD9FWB7</accession>
<sequence length="1186" mass="127745">MSFTASTPVRSNPSNSLMQDHPLPSSSRHPSQRLSRSPKRVKSTPSPTELTSSTSSSAATSSIKPRHRRHASRTVTGVRETPIDRPSMSTPWIHASAGEGSTGRQSTSQHRRREMSVPLLSQTLSSFSLSHSPTSPPSSSRPLGYPCRIPASIPFHIPSPTSSTTSRPRNESLTSTSLQEPLPRDHIHPSTEPLPYIPSFLGSPFSTKTTRGRYTYPSHPVPPFAAAVGLSDLGSQQAFSPIGRWMEQSEWMVEDVLYQDDAYGLSPASVEYGRNTSGLSERAPRPRRDTSGSTSSMDDFSGSATSSISLHSLSRSSGENYARPGIVAIWPEHDRFHAGEDTEPETPSRSLFPQSEGMVEDAIRMSAMPLASPGTSPSVGRSGNLKSASDREISPLQAYLMARTPSGPSPLNDATPGSTFKPRSPMAFIPRLLSSNKTSKKLRTVSPSWQPCEPQPKKIVIEDTRNSEVSPITIDPKTQNRKSRKSSLEHSLPSRTTNSESKFSVPRTAHFSQSFSSESSEDLSPSKPPAPLHSSSSTAGTNTSASPISAARASLLARRKTVSGNTKKQTPRNSLRHSAARPNLRRGVTEPQGPNNASLPCLHSPLGAGVSTPVSALFGDVKPSPAAFASTGLVKKRSKIPGLEIPKFGDSEPSKRPDKSFQGEPIKSRLVLMTTASVASSDHDSNSSSGRGSDGNVSANVKAAQKTRGLRRKTSTMFGASSSGSIMDTCSPIASPLTPTKPGGMGTSAFGLCVNTPSPTTPTHVTYPFVPAASYNTLASPVKGEFAASSEATASSPIERITRSSRTNMLRSRPIARASNPMLAATFRAQGRDLRGQSSIHAGRFNSEFVIVQSLGRGEFSQVWKVREKTTGNVFAIKAGKTYTGYKHRLRQLEEVSILHQLSQKQHPHIIPFVDSWEHNERLYIRTAIAPCGDLSAFLLSLAERGGMGEARVWKTLHELCSGLSYVHENNFLHLDIKPSNILITAAGSLQIADFGMSTVITPLGAIGGVSPALPTAIDGEFVWEDVQPNVPVPSPIVDREIEGDREYLCPEALGDGPIGKEADVFSLGILILEAALNVVLPSNGEGWVKLRNDDFSDLDEHYQVRGREAGVAASVEDDSIMPEVSDILIRLIKRMMASDPATRVSLEEVQASEPMKRLGQLETVKPALVEENEEFVQCLVGHCTL</sequence>
<dbReference type="PANTHER" id="PTHR11042">
    <property type="entry name" value="EUKARYOTIC TRANSLATION INITIATION FACTOR 2-ALPHA KINASE EIF2-ALPHA KINASE -RELATED"/>
    <property type="match status" value="1"/>
</dbReference>
<feature type="region of interest" description="Disordered" evidence="7">
    <location>
        <begin position="1"/>
        <end position="116"/>
    </location>
</feature>
<evidence type="ECO:0000256" key="5">
    <source>
        <dbReference type="ARBA" id="ARBA00037982"/>
    </source>
</evidence>
<dbReference type="InterPro" id="IPR017441">
    <property type="entry name" value="Protein_kinase_ATP_BS"/>
</dbReference>
<feature type="region of interest" description="Disordered" evidence="7">
    <location>
        <begin position="152"/>
        <end position="200"/>
    </location>
</feature>
<dbReference type="AlphaFoldDB" id="A0AAD9FWB7"/>
<dbReference type="EMBL" id="JAODAN010000001">
    <property type="protein sequence ID" value="KAK1927341.1"/>
    <property type="molecule type" value="Genomic_DNA"/>
</dbReference>
<organism evidence="9 10">
    <name type="scientific">Papiliotrema laurentii</name>
    <name type="common">Cryptococcus laurentii</name>
    <dbReference type="NCBI Taxonomy" id="5418"/>
    <lineage>
        <taxon>Eukaryota</taxon>
        <taxon>Fungi</taxon>
        <taxon>Dikarya</taxon>
        <taxon>Basidiomycota</taxon>
        <taxon>Agaricomycotina</taxon>
        <taxon>Tremellomycetes</taxon>
        <taxon>Tremellales</taxon>
        <taxon>Rhynchogastremaceae</taxon>
        <taxon>Papiliotrema</taxon>
    </lineage>
</organism>